<dbReference type="AlphaFoldDB" id="A0A1X3DHX4"/>
<evidence type="ECO:0000313" key="2">
    <source>
        <dbReference type="EMBL" id="OSI20404.1"/>
    </source>
</evidence>
<dbReference type="OrthoDB" id="8019720at2"/>
<reference evidence="3" key="1">
    <citation type="submission" date="2017-01" db="EMBL/GenBank/DDBJ databases">
        <authorList>
            <person name="Mah S.A."/>
            <person name="Swanson W.J."/>
            <person name="Moy G.W."/>
            <person name="Vacquier V.D."/>
        </authorList>
    </citation>
    <scope>NUCLEOTIDE SEQUENCE [LARGE SCALE GENOMIC DNA]</scope>
    <source>
        <strain evidence="3">124861</strain>
    </source>
</reference>
<dbReference type="RefSeq" id="WP_085359566.1">
    <property type="nucleotide sequence ID" value="NZ_MTAB01000015.1"/>
</dbReference>
<dbReference type="InterPro" id="IPR010090">
    <property type="entry name" value="Phage_tape_meas"/>
</dbReference>
<name>A0A1X3DHX4_9NEIS</name>
<sequence>MKTSHELFVKITARADGVSMAFQRAANDTKRFSDGLNRLGNKSYFGRLISDLRKVREESRAAWKQMSTLEKTQHRMRQAGSIAAGATAAAWVLKEPAKKTMDYDRRLAHLVNVGYSDLAVGERIANKSTIDAVIQEAVRKTGAKRDNAIGAAENILAANSDIKLLKPVLETSLKGAVALDAEASDVSQILLSANKSMKIAATDFERALDIVTSSTGLGNFEADALARHLPQQMSLAANVFGTDLQGLNKLAALNQVVRVNAGNSDEAANNVVNILQKLTSADTKSSIEDAYKDNLGIKNFSLDDAYVKGHLAGKDKMQVFDEVVSRLFTEDKKSQKILAQIDKLRKSGQTEDSIYEAIHSTMEGSAIQTVLRDRQALFGYLAWKNNKSMYDDIVSAGEISQWALDKNFSVIKDTNSWKADAGKNEWEIATQKAFGPFNDALGTAAQVVTNFSQSFPNAAALGTGVGYTAAALGAAGVTGAVTMKGMGGGAGAVKAGGQAAANVAGKAAGSLFSLKNLFGAGLLFHSEQLNKGENELLSILHKQHKNPNKDSGVDSKRLAMGIGPEVGKQAGEAINQAGQAAAQSFQQAGEAVTASNNAVGQALIAQVGQTKIQGQINVSVTASPMLNVQTSAAGNNNTTLNVGKTNTGAK</sequence>
<feature type="domain" description="Phage tail tape measure protein" evidence="1">
    <location>
        <begin position="136"/>
        <end position="329"/>
    </location>
</feature>
<dbReference type="Pfam" id="PF10145">
    <property type="entry name" value="PhageMin_Tail"/>
    <property type="match status" value="1"/>
</dbReference>
<proteinExistence type="predicted"/>
<dbReference type="Proteomes" id="UP000193303">
    <property type="component" value="Unassembled WGS sequence"/>
</dbReference>
<dbReference type="EMBL" id="MTAB01000015">
    <property type="protein sequence ID" value="OSI20404.1"/>
    <property type="molecule type" value="Genomic_DNA"/>
</dbReference>
<comment type="caution">
    <text evidence="2">The sequence shown here is derived from an EMBL/GenBank/DDBJ whole genome shotgun (WGS) entry which is preliminary data.</text>
</comment>
<accession>A0A1X3DHX4</accession>
<gene>
    <name evidence="2" type="ORF">BV912_07485</name>
</gene>
<evidence type="ECO:0000259" key="1">
    <source>
        <dbReference type="Pfam" id="PF10145"/>
    </source>
</evidence>
<evidence type="ECO:0000313" key="3">
    <source>
        <dbReference type="Proteomes" id="UP000193303"/>
    </source>
</evidence>
<protein>
    <recommendedName>
        <fullName evidence="1">Phage tail tape measure protein domain-containing protein</fullName>
    </recommendedName>
</protein>
<organism evidence="2 3">
    <name type="scientific">Neisseria dumasiana</name>
    <dbReference type="NCBI Taxonomy" id="1931275"/>
    <lineage>
        <taxon>Bacteria</taxon>
        <taxon>Pseudomonadati</taxon>
        <taxon>Pseudomonadota</taxon>
        <taxon>Betaproteobacteria</taxon>
        <taxon>Neisseriales</taxon>
        <taxon>Neisseriaceae</taxon>
        <taxon>Neisseria</taxon>
    </lineage>
</organism>